<feature type="chain" id="PRO_5018004146" evidence="1">
    <location>
        <begin position="20"/>
        <end position="176"/>
    </location>
</feature>
<evidence type="ECO:0000313" key="3">
    <source>
        <dbReference type="Proteomes" id="UP000270230"/>
    </source>
</evidence>
<dbReference type="OrthoDB" id="3879479at2759"/>
<dbReference type="VEuPathDB" id="FungiDB:BTJ68_10281"/>
<evidence type="ECO:0000313" key="2">
    <source>
        <dbReference type="EMBL" id="RMY53286.1"/>
    </source>
</evidence>
<organism evidence="2 3">
    <name type="scientific">Hortaea werneckii</name>
    <name type="common">Black yeast</name>
    <name type="synonym">Cladosporium werneckii</name>
    <dbReference type="NCBI Taxonomy" id="91943"/>
    <lineage>
        <taxon>Eukaryota</taxon>
        <taxon>Fungi</taxon>
        <taxon>Dikarya</taxon>
        <taxon>Ascomycota</taxon>
        <taxon>Pezizomycotina</taxon>
        <taxon>Dothideomycetes</taxon>
        <taxon>Dothideomycetidae</taxon>
        <taxon>Mycosphaerellales</taxon>
        <taxon>Teratosphaeriaceae</taxon>
        <taxon>Hortaea</taxon>
    </lineage>
</organism>
<protein>
    <submittedName>
        <fullName evidence="2">Uncharacterized protein</fullName>
    </submittedName>
</protein>
<dbReference type="AlphaFoldDB" id="A0A3M7CNN4"/>
<reference evidence="2 3" key="1">
    <citation type="journal article" date="2018" name="BMC Genomics">
        <title>Genomic evidence for intraspecific hybridization in a clonal and extremely halotolerant yeast.</title>
        <authorList>
            <person name="Gostincar C."/>
            <person name="Stajich J.E."/>
            <person name="Zupancic J."/>
            <person name="Zalar P."/>
            <person name="Gunde-Cimerman N."/>
        </authorList>
    </citation>
    <scope>NUCLEOTIDE SEQUENCE [LARGE SCALE GENOMIC DNA]</scope>
    <source>
        <strain evidence="2 3">EXF-151</strain>
    </source>
</reference>
<name>A0A3M7CNN4_HORWE</name>
<dbReference type="EMBL" id="QWIN01000353">
    <property type="protein sequence ID" value="RMY53286.1"/>
    <property type="molecule type" value="Genomic_DNA"/>
</dbReference>
<proteinExistence type="predicted"/>
<accession>A0A3M7CNN4</accession>
<comment type="caution">
    <text evidence="2">The sequence shown here is derived from an EMBL/GenBank/DDBJ whole genome shotgun (WGS) entry which is preliminary data.</text>
</comment>
<keyword evidence="1" id="KW-0732">Signal</keyword>
<sequence length="176" mass="19347">MRFFYSFFTLTGLLASTNAIRPRFYDGLQQVIGKETRTVTETITSTLYQTVTESATSVTAGPPLQHFRATITLTHTHTATASPTAERVVQTWYGGQKKYSCDKTACASCRWYYNCEGGEPACFQCDTSPYCECGEFAPASTQSVSSRRTCSLGPGRTVPCDEVDEDAFVFGDEDEG</sequence>
<feature type="signal peptide" evidence="1">
    <location>
        <begin position="1"/>
        <end position="19"/>
    </location>
</feature>
<evidence type="ECO:0000256" key="1">
    <source>
        <dbReference type="SAM" id="SignalP"/>
    </source>
</evidence>
<dbReference type="Proteomes" id="UP000270230">
    <property type="component" value="Unassembled WGS sequence"/>
</dbReference>
<gene>
    <name evidence="2" type="ORF">D0865_05330</name>
</gene>